<dbReference type="InterPro" id="IPR029261">
    <property type="entry name" value="Transposase_Znf"/>
</dbReference>
<dbReference type="InterPro" id="IPR002560">
    <property type="entry name" value="Transposase_DDE"/>
</dbReference>
<protein>
    <submittedName>
        <fullName evidence="3">ISL3 family transposase</fullName>
    </submittedName>
</protein>
<dbReference type="NCBIfam" id="NF033550">
    <property type="entry name" value="transpos_ISL3"/>
    <property type="match status" value="1"/>
</dbReference>
<comment type="caution">
    <text evidence="3">The sequence shown here is derived from an EMBL/GenBank/DDBJ whole genome shotgun (WGS) entry which is preliminary data.</text>
</comment>
<organism evidence="3 4">
    <name type="scientific">Nonomuraea turkmeniaca</name>
    <dbReference type="NCBI Taxonomy" id="103838"/>
    <lineage>
        <taxon>Bacteria</taxon>
        <taxon>Bacillati</taxon>
        <taxon>Actinomycetota</taxon>
        <taxon>Actinomycetes</taxon>
        <taxon>Streptosporangiales</taxon>
        <taxon>Streptosporangiaceae</taxon>
        <taxon>Nonomuraea</taxon>
    </lineage>
</organism>
<dbReference type="PANTHER" id="PTHR33498:SF1">
    <property type="entry name" value="TRANSPOSASE FOR INSERTION SEQUENCE ELEMENT IS1557"/>
    <property type="match status" value="1"/>
</dbReference>
<keyword evidence="4" id="KW-1185">Reference proteome</keyword>
<gene>
    <name evidence="3" type="ORF">ETD86_31910</name>
</gene>
<dbReference type="EMBL" id="VCKY01000129">
    <property type="protein sequence ID" value="TMR12792.1"/>
    <property type="molecule type" value="Genomic_DNA"/>
</dbReference>
<proteinExistence type="predicted"/>
<dbReference type="InterPro" id="IPR047951">
    <property type="entry name" value="Transpos_ISL3"/>
</dbReference>
<dbReference type="Proteomes" id="UP000309128">
    <property type="component" value="Unassembled WGS sequence"/>
</dbReference>
<feature type="domain" description="Transposase IS204/IS1001/IS1096/IS1165 zinc-finger" evidence="2">
    <location>
        <begin position="13"/>
        <end position="55"/>
    </location>
</feature>
<dbReference type="RefSeq" id="WP_138670369.1">
    <property type="nucleotide sequence ID" value="NZ_VCKY01000129.1"/>
</dbReference>
<dbReference type="Pfam" id="PF01610">
    <property type="entry name" value="DDE_Tnp_ISL3"/>
    <property type="match status" value="1"/>
</dbReference>
<dbReference type="AlphaFoldDB" id="A0A5S4F8U8"/>
<feature type="domain" description="Transposase IS204/IS1001/IS1096/IS1165 DDE" evidence="1">
    <location>
        <begin position="132"/>
        <end position="222"/>
    </location>
</feature>
<sequence>MVTLHVRVRAAEGICPRCGTSSGRVHGRYVRRLFDAALGGVTTVLAMMVRRFKCLNVACPVVTFAEQVAGLTSPHARFTGLLRTMLSAIAVRLAARAGARLAHLLGLPVAKDTLLRLVRAAPDPQVETARVVAIDDFSLRKRTSYATIVVDLEARRPIEVLQGREADPVAAWLATHPEIEIISRDRAKAYAEAARAGAPQPRQVVDRWHLWRVRREALIDRVEVRDLRRCPVAAGR</sequence>
<accession>A0A5S4F8U8</accession>
<dbReference type="PANTHER" id="PTHR33498">
    <property type="entry name" value="TRANSPOSASE FOR INSERTION SEQUENCE ELEMENT IS1557"/>
    <property type="match status" value="1"/>
</dbReference>
<evidence type="ECO:0000259" key="1">
    <source>
        <dbReference type="Pfam" id="PF01610"/>
    </source>
</evidence>
<dbReference type="OrthoDB" id="3238779at2"/>
<dbReference type="Pfam" id="PF14690">
    <property type="entry name" value="Zn_ribbon_ISL3"/>
    <property type="match status" value="1"/>
</dbReference>
<reference evidence="3 4" key="1">
    <citation type="submission" date="2019-05" db="EMBL/GenBank/DDBJ databases">
        <title>Draft genome sequence of Nonomuraea turkmeniaca DSM 43926.</title>
        <authorList>
            <person name="Saricaoglu S."/>
            <person name="Isik K."/>
        </authorList>
    </citation>
    <scope>NUCLEOTIDE SEQUENCE [LARGE SCALE GENOMIC DNA]</scope>
    <source>
        <strain evidence="3 4">DSM 43926</strain>
    </source>
</reference>
<evidence type="ECO:0000313" key="4">
    <source>
        <dbReference type="Proteomes" id="UP000309128"/>
    </source>
</evidence>
<name>A0A5S4F8U8_9ACTN</name>
<evidence type="ECO:0000313" key="3">
    <source>
        <dbReference type="EMBL" id="TMR12792.1"/>
    </source>
</evidence>
<evidence type="ECO:0000259" key="2">
    <source>
        <dbReference type="Pfam" id="PF14690"/>
    </source>
</evidence>